<comment type="function">
    <text evidence="6">Exhibits a very high intrinsic GTPase hydrolysis rate. Involved in the addition of a carboxymethylaminomethyl (cmnm) group at the wobble position (U34) of certain tRNAs, forming tRNA-cmnm(5)s(2)U34.</text>
</comment>
<dbReference type="SUPFAM" id="SSF116878">
    <property type="entry name" value="TrmE connector domain"/>
    <property type="match status" value="1"/>
</dbReference>
<comment type="caution">
    <text evidence="6">Lacks conserved residue(s) required for the propagation of feature annotation.</text>
</comment>
<evidence type="ECO:0000313" key="9">
    <source>
        <dbReference type="EMBL" id="NHK28117.1"/>
    </source>
</evidence>
<dbReference type="PANTHER" id="PTHR42714:SF2">
    <property type="entry name" value="TRNA MODIFICATION GTPASE GTPBP3, MITOCHONDRIAL"/>
    <property type="match status" value="1"/>
</dbReference>
<name>A0ABX0HP30_9PROT</name>
<keyword evidence="2 6" id="KW-0819">tRNA processing</keyword>
<evidence type="ECO:0000256" key="6">
    <source>
        <dbReference type="HAMAP-Rule" id="MF_00379"/>
    </source>
</evidence>
<comment type="subcellular location">
    <subcellularLocation>
        <location evidence="6">Cytoplasm</location>
    </subcellularLocation>
</comment>
<dbReference type="Pfam" id="PF01926">
    <property type="entry name" value="MMR_HSR1"/>
    <property type="match status" value="1"/>
</dbReference>
<comment type="similarity">
    <text evidence="1 6 7">Belongs to the TRAFAC class TrmE-Era-EngA-EngB-Septin-like GTPase superfamily. TrmE GTPase family.</text>
</comment>
<keyword evidence="3 6" id="KW-0547">Nucleotide-binding</keyword>
<evidence type="ECO:0000256" key="3">
    <source>
        <dbReference type="ARBA" id="ARBA00022741"/>
    </source>
</evidence>
<comment type="cofactor">
    <cofactor evidence="6">
        <name>K(+)</name>
        <dbReference type="ChEBI" id="CHEBI:29103"/>
    </cofactor>
    <text evidence="6">Binds 1 potassium ion per subunit.</text>
</comment>
<feature type="domain" description="TrmE-type G" evidence="8">
    <location>
        <begin position="218"/>
        <end position="369"/>
    </location>
</feature>
<dbReference type="PROSITE" id="PS51709">
    <property type="entry name" value="G_TRME"/>
    <property type="match status" value="1"/>
</dbReference>
<comment type="subunit">
    <text evidence="6">Homodimer. Heterotetramer of two MnmE and two MnmG subunits.</text>
</comment>
<feature type="binding site" evidence="6">
    <location>
        <position position="445"/>
    </location>
    <ligand>
        <name>(6S)-5-formyl-5,6,7,8-tetrahydrofolate</name>
        <dbReference type="ChEBI" id="CHEBI:57457"/>
    </ligand>
</feature>
<dbReference type="InterPro" id="IPR004520">
    <property type="entry name" value="GTPase_MnmE"/>
</dbReference>
<evidence type="ECO:0000256" key="4">
    <source>
        <dbReference type="ARBA" id="ARBA00022958"/>
    </source>
</evidence>
<dbReference type="EMBL" id="VCJR02000002">
    <property type="protein sequence ID" value="NHK28117.1"/>
    <property type="molecule type" value="Genomic_DNA"/>
</dbReference>
<reference evidence="9 10" key="1">
    <citation type="submission" date="2020-02" db="EMBL/GenBank/DDBJ databases">
        <title>Genome sequence of Parvularcula flava strain NH6-79.</title>
        <authorList>
            <person name="Abdul Karim M.H."/>
            <person name="Lam M.Q."/>
            <person name="Chen S.J."/>
            <person name="Yahya A."/>
            <person name="Shahir S."/>
            <person name="Shamsir M.S."/>
            <person name="Chong C.S."/>
        </authorList>
    </citation>
    <scope>NUCLEOTIDE SEQUENCE [LARGE SCALE GENOMIC DNA]</scope>
    <source>
        <strain evidence="9 10">NH6-79</strain>
    </source>
</reference>
<dbReference type="Pfam" id="PF10396">
    <property type="entry name" value="TrmE_N"/>
    <property type="match status" value="1"/>
</dbReference>
<feature type="binding site" evidence="6">
    <location>
        <position position="253"/>
    </location>
    <ligand>
        <name>Mg(2+)</name>
        <dbReference type="ChEBI" id="CHEBI:18420"/>
    </ligand>
</feature>
<keyword evidence="5 6" id="KW-0342">GTP-binding</keyword>
<dbReference type="Gene3D" id="3.40.50.300">
    <property type="entry name" value="P-loop containing nucleotide triphosphate hydrolases"/>
    <property type="match status" value="1"/>
</dbReference>
<keyword evidence="6" id="KW-0479">Metal-binding</keyword>
<feature type="binding site" evidence="6">
    <location>
        <begin position="228"/>
        <end position="233"/>
    </location>
    <ligand>
        <name>GTP</name>
        <dbReference type="ChEBI" id="CHEBI:37565"/>
    </ligand>
</feature>
<dbReference type="InterPro" id="IPR018948">
    <property type="entry name" value="GTP-bd_TrmE_N"/>
</dbReference>
<keyword evidence="6" id="KW-0460">Magnesium</keyword>
<dbReference type="NCBIfam" id="NF003661">
    <property type="entry name" value="PRK05291.1-3"/>
    <property type="match status" value="1"/>
</dbReference>
<dbReference type="HAMAP" id="MF_00379">
    <property type="entry name" value="GTPase_MnmE"/>
    <property type="match status" value="1"/>
</dbReference>
<evidence type="ECO:0000256" key="5">
    <source>
        <dbReference type="ARBA" id="ARBA00023134"/>
    </source>
</evidence>
<comment type="caution">
    <text evidence="9">The sequence shown here is derived from an EMBL/GenBank/DDBJ whole genome shotgun (WGS) entry which is preliminary data.</text>
</comment>
<feature type="binding site" evidence="6">
    <location>
        <position position="24"/>
    </location>
    <ligand>
        <name>(6S)-5-formyl-5,6,7,8-tetrahydrofolate</name>
        <dbReference type="ChEBI" id="CHEBI:57457"/>
    </ligand>
</feature>
<sequence>MTSNTDTIFALSSGAGRAGVAVFRLSGSRAIVIAETLAGKAIPTRQVVFAKLRDPDDRREIDSGLVFTFEGPASFSGEDMAELQVHGSLAVIDDLSDVLIAQGARPAEPGEFTRRAFSNGKLDLAQAEALADLIDAETIQQKQQALGQLGGRLSGLAEQWRAQLLAALAPLEAAIDFPDEEDIPEQIEARSAPVIAALIETLEVFARGAEQGRRLRHGVSIVLLGPPNAGKSSLLNWLAGSEAAIVSDTPGTTRDLIEVRLDLGGVPVSLVDTAGLRELTDDEIEQEGMRRARDRAATADLRVGLFDGRDGDGSAMLSDTIGSDDFLVANKADLFDSLPKIGEQQMFSISLKTGAGTDLLLEALTRRVRELTGQADEPRLTRLRHVHAVNGAIDALSRAVTQTGEMPELAAEDVRMAIRQLDQITGRIDVEEVLGEIFSSFCIGK</sequence>
<dbReference type="Pfam" id="PF12631">
    <property type="entry name" value="MnmE_helical"/>
    <property type="match status" value="1"/>
</dbReference>
<dbReference type="NCBIfam" id="TIGR00231">
    <property type="entry name" value="small_GTP"/>
    <property type="match status" value="1"/>
</dbReference>
<dbReference type="CDD" id="cd04164">
    <property type="entry name" value="trmE"/>
    <property type="match status" value="1"/>
</dbReference>
<dbReference type="InterPro" id="IPR027266">
    <property type="entry name" value="TrmE/GcvT-like"/>
</dbReference>
<dbReference type="InterPro" id="IPR006073">
    <property type="entry name" value="GTP-bd"/>
</dbReference>
<accession>A0ABX0HP30</accession>
<evidence type="ECO:0000313" key="10">
    <source>
        <dbReference type="Proteomes" id="UP000818603"/>
    </source>
</evidence>
<feature type="binding site" evidence="6">
    <location>
        <begin position="330"/>
        <end position="333"/>
    </location>
    <ligand>
        <name>GTP</name>
        <dbReference type="ChEBI" id="CHEBI:37565"/>
    </ligand>
</feature>
<keyword evidence="6" id="KW-0963">Cytoplasm</keyword>
<dbReference type="SUPFAM" id="SSF52540">
    <property type="entry name" value="P-loop containing nucleoside triphosphate hydrolases"/>
    <property type="match status" value="1"/>
</dbReference>
<evidence type="ECO:0000256" key="7">
    <source>
        <dbReference type="RuleBase" id="RU003313"/>
    </source>
</evidence>
<feature type="binding site" evidence="6">
    <location>
        <position position="121"/>
    </location>
    <ligand>
        <name>(6S)-5-formyl-5,6,7,8-tetrahydrofolate</name>
        <dbReference type="ChEBI" id="CHEBI:57457"/>
    </ligand>
</feature>
<dbReference type="InterPro" id="IPR025867">
    <property type="entry name" value="MnmE_helical"/>
</dbReference>
<keyword evidence="6" id="KW-0378">Hydrolase</keyword>
<evidence type="ECO:0000259" key="8">
    <source>
        <dbReference type="PROSITE" id="PS51709"/>
    </source>
</evidence>
<feature type="binding site" evidence="6">
    <location>
        <begin position="272"/>
        <end position="275"/>
    </location>
    <ligand>
        <name>GTP</name>
        <dbReference type="ChEBI" id="CHEBI:37565"/>
    </ligand>
</feature>
<feature type="binding site" evidence="6">
    <location>
        <position position="82"/>
    </location>
    <ligand>
        <name>(6S)-5-formyl-5,6,7,8-tetrahydrofolate</name>
        <dbReference type="ChEBI" id="CHEBI:57457"/>
    </ligand>
</feature>
<dbReference type="EC" id="3.6.-.-" evidence="6"/>
<dbReference type="CDD" id="cd14858">
    <property type="entry name" value="TrmE_N"/>
    <property type="match status" value="1"/>
</dbReference>
<keyword evidence="10" id="KW-1185">Reference proteome</keyword>
<feature type="binding site" evidence="6">
    <location>
        <position position="232"/>
    </location>
    <ligand>
        <name>Mg(2+)</name>
        <dbReference type="ChEBI" id="CHEBI:18420"/>
    </ligand>
</feature>
<dbReference type="RefSeq" id="WP_155139850.1">
    <property type="nucleotide sequence ID" value="NZ_BMGZ01000002.1"/>
</dbReference>
<feature type="binding site" evidence="6">
    <location>
        <begin position="247"/>
        <end position="253"/>
    </location>
    <ligand>
        <name>GTP</name>
        <dbReference type="ChEBI" id="CHEBI:37565"/>
    </ligand>
</feature>
<keyword evidence="4 6" id="KW-0630">Potassium</keyword>
<dbReference type="InterPro" id="IPR027368">
    <property type="entry name" value="MnmE_dom2"/>
</dbReference>
<dbReference type="Gene3D" id="1.20.120.430">
    <property type="entry name" value="tRNA modification GTPase MnmE domain 2"/>
    <property type="match status" value="1"/>
</dbReference>
<dbReference type="PANTHER" id="PTHR42714">
    <property type="entry name" value="TRNA MODIFICATION GTPASE GTPBP3"/>
    <property type="match status" value="1"/>
</dbReference>
<dbReference type="Proteomes" id="UP000818603">
    <property type="component" value="Unassembled WGS sequence"/>
</dbReference>
<evidence type="ECO:0000256" key="1">
    <source>
        <dbReference type="ARBA" id="ARBA00011043"/>
    </source>
</evidence>
<dbReference type="Gene3D" id="3.30.1360.120">
    <property type="entry name" value="Probable tRNA modification gtpase trme, domain 1"/>
    <property type="match status" value="1"/>
</dbReference>
<protein>
    <recommendedName>
        <fullName evidence="6">tRNA modification GTPase MnmE</fullName>
        <ecNumber evidence="6">3.6.-.-</ecNumber>
    </recommendedName>
</protein>
<evidence type="ECO:0000256" key="2">
    <source>
        <dbReference type="ARBA" id="ARBA00022694"/>
    </source>
</evidence>
<organism evidence="9 10">
    <name type="scientific">Aquisalinus luteolus</name>
    <dbReference type="NCBI Taxonomy" id="1566827"/>
    <lineage>
        <taxon>Bacteria</taxon>
        <taxon>Pseudomonadati</taxon>
        <taxon>Pseudomonadota</taxon>
        <taxon>Alphaproteobacteria</taxon>
        <taxon>Parvularculales</taxon>
        <taxon>Parvularculaceae</taxon>
        <taxon>Aquisalinus</taxon>
    </lineage>
</organism>
<dbReference type="NCBIfam" id="TIGR00450">
    <property type="entry name" value="mnmE_trmE_thdF"/>
    <property type="match status" value="1"/>
</dbReference>
<gene>
    <name evidence="6 9" type="primary">mnmE</name>
    <name evidence="6" type="synonym">trmE</name>
    <name evidence="9" type="ORF">FF098_009400</name>
</gene>
<dbReference type="InterPro" id="IPR031168">
    <property type="entry name" value="G_TrmE"/>
</dbReference>
<dbReference type="InterPro" id="IPR005225">
    <property type="entry name" value="Small_GTP-bd"/>
</dbReference>
<proteinExistence type="inferred from homology"/>
<dbReference type="InterPro" id="IPR027417">
    <property type="entry name" value="P-loop_NTPase"/>
</dbReference>